<dbReference type="AlphaFoldDB" id="A0A212LP19"/>
<proteinExistence type="predicted"/>
<evidence type="ECO:0000313" key="1">
    <source>
        <dbReference type="EMBL" id="SCM79303.1"/>
    </source>
</evidence>
<name>A0A212LP19_9HYPH</name>
<reference evidence="1" key="1">
    <citation type="submission" date="2016-08" db="EMBL/GenBank/DDBJ databases">
        <authorList>
            <person name="Seilhamer J.J."/>
        </authorList>
    </citation>
    <scope>NUCLEOTIDE SEQUENCE</scope>
    <source>
        <strain evidence="1">86</strain>
    </source>
</reference>
<accession>A0A212LP19</accession>
<protein>
    <submittedName>
        <fullName evidence="1">Uncharacterized protein</fullName>
    </submittedName>
</protein>
<dbReference type="EMBL" id="FMJD01000013">
    <property type="protein sequence ID" value="SCM79303.1"/>
    <property type="molecule type" value="Genomic_DNA"/>
</dbReference>
<gene>
    <name evidence="1" type="ORF">KL86PLE_90334</name>
</gene>
<sequence length="22" mass="2350">MALRALSRGAPIDIISRHALMG</sequence>
<organism evidence="1">
    <name type="scientific">uncultured Pleomorphomonas sp</name>
    <dbReference type="NCBI Taxonomy" id="442121"/>
    <lineage>
        <taxon>Bacteria</taxon>
        <taxon>Pseudomonadati</taxon>
        <taxon>Pseudomonadota</taxon>
        <taxon>Alphaproteobacteria</taxon>
        <taxon>Hyphomicrobiales</taxon>
        <taxon>Pleomorphomonadaceae</taxon>
        <taxon>Pleomorphomonas</taxon>
        <taxon>environmental samples</taxon>
    </lineage>
</organism>